<dbReference type="PANTHER" id="PTHR32268:SF11">
    <property type="entry name" value="HOMOSERINE O-ACETYLTRANSFERASE"/>
    <property type="match status" value="1"/>
</dbReference>
<dbReference type="Pfam" id="PF00561">
    <property type="entry name" value="Abhydrolase_1"/>
    <property type="match status" value="1"/>
</dbReference>
<dbReference type="SUPFAM" id="SSF53474">
    <property type="entry name" value="alpha/beta-Hydrolases"/>
    <property type="match status" value="1"/>
</dbReference>
<dbReference type="GO" id="GO:0016787">
    <property type="term" value="F:hydrolase activity"/>
    <property type="evidence" value="ECO:0007669"/>
    <property type="project" value="UniProtKB-KW"/>
</dbReference>
<gene>
    <name evidence="6" type="ORF">PGQ11_002289</name>
</gene>
<dbReference type="InterPro" id="IPR029058">
    <property type="entry name" value="AB_hydrolase_fold"/>
</dbReference>
<reference evidence="6 7" key="1">
    <citation type="journal article" date="2024" name="IMA Fungus">
        <title>Apiospora arundinis, a panoply of carbohydrate-active enzymes and secondary metabolites.</title>
        <authorList>
            <person name="Sorensen T."/>
            <person name="Petersen C."/>
            <person name="Muurmann A.T."/>
            <person name="Christiansen J.V."/>
            <person name="Brundto M.L."/>
            <person name="Overgaard C.K."/>
            <person name="Boysen A.T."/>
            <person name="Wollenberg R.D."/>
            <person name="Larsen T.O."/>
            <person name="Sorensen J.L."/>
            <person name="Nielsen K.L."/>
            <person name="Sondergaard T.E."/>
        </authorList>
    </citation>
    <scope>NUCLEOTIDE SEQUENCE [LARGE SCALE GENOMIC DNA]</scope>
    <source>
        <strain evidence="6 7">AAU 773</strain>
    </source>
</reference>
<feature type="signal peptide" evidence="4">
    <location>
        <begin position="1"/>
        <end position="25"/>
    </location>
</feature>
<comment type="similarity">
    <text evidence="1">Belongs to the AB hydrolase superfamily. MetX family.</text>
</comment>
<evidence type="ECO:0000313" key="6">
    <source>
        <dbReference type="EMBL" id="KAK8877343.1"/>
    </source>
</evidence>
<feature type="domain" description="AB hydrolase-1" evidence="5">
    <location>
        <begin position="73"/>
        <end position="327"/>
    </location>
</feature>
<feature type="region of interest" description="Disordered" evidence="3">
    <location>
        <begin position="121"/>
        <end position="148"/>
    </location>
</feature>
<dbReference type="Proteomes" id="UP001390339">
    <property type="component" value="Unassembled WGS sequence"/>
</dbReference>
<keyword evidence="4" id="KW-0732">Signal</keyword>
<dbReference type="Gene3D" id="3.40.50.1820">
    <property type="entry name" value="alpha/beta hydrolase"/>
    <property type="match status" value="1"/>
</dbReference>
<protein>
    <submittedName>
        <fullName evidence="6">Alpha/Beta hydrolase protein</fullName>
    </submittedName>
</protein>
<keyword evidence="6" id="KW-0378">Hydrolase</keyword>
<feature type="compositionally biased region" description="Low complexity" evidence="3">
    <location>
        <begin position="121"/>
        <end position="142"/>
    </location>
</feature>
<proteinExistence type="inferred from homology"/>
<dbReference type="InterPro" id="IPR000073">
    <property type="entry name" value="AB_hydrolase_1"/>
</dbReference>
<evidence type="ECO:0000256" key="1">
    <source>
        <dbReference type="ARBA" id="ARBA00006886"/>
    </source>
</evidence>
<feature type="chain" id="PRO_5046657819" evidence="4">
    <location>
        <begin position="26"/>
        <end position="386"/>
    </location>
</feature>
<evidence type="ECO:0000256" key="4">
    <source>
        <dbReference type="SAM" id="SignalP"/>
    </source>
</evidence>
<evidence type="ECO:0000256" key="3">
    <source>
        <dbReference type="SAM" id="MobiDB-lite"/>
    </source>
</evidence>
<sequence>MSTNGCLLLAVQALVMVILTINAAATWPTPSCGQYDMTDFTFDSGEKLDVPLELHYQTLGQLRTAPDGSGRKNAVLILHGPTQSSAQFFSDLFAAQLSNTGQALDASKYFLVLPDGIGHGNSSKPSRASSHNSSSSRNNSSNKTGGATKMAFPKYQYSDMVRACHGLPTEHLNVPHVRLVLGISMGGMNAWMLGEEYSDFADALMPVASLPVAVGDQNWLYRKMIMELVTADPAWKGGEYEADQQPPMALRAGYYLARLLFSSPVSMTQQYPTQAAVDGFVDEVNHDLDRGIFDANDQIYAWNALGNITVPLTAVNTADDRANPPELGVPILERTVTEKMRPGLGRAVTLLISNATFGHSSYISARLWVNELRMLLSRTSSTDISF</sequence>
<evidence type="ECO:0000313" key="7">
    <source>
        <dbReference type="Proteomes" id="UP001390339"/>
    </source>
</evidence>
<dbReference type="EMBL" id="JAPCWZ010000002">
    <property type="protein sequence ID" value="KAK8877343.1"/>
    <property type="molecule type" value="Genomic_DNA"/>
</dbReference>
<evidence type="ECO:0000259" key="5">
    <source>
        <dbReference type="Pfam" id="PF00561"/>
    </source>
</evidence>
<name>A0ABR2JIK7_9PEZI</name>
<comment type="caution">
    <text evidence="6">The sequence shown here is derived from an EMBL/GenBank/DDBJ whole genome shotgun (WGS) entry which is preliminary data.</text>
</comment>
<evidence type="ECO:0000256" key="2">
    <source>
        <dbReference type="ARBA" id="ARBA00022679"/>
    </source>
</evidence>
<dbReference type="InterPro" id="IPR008220">
    <property type="entry name" value="HAT_MetX-like"/>
</dbReference>
<keyword evidence="2" id="KW-0808">Transferase</keyword>
<keyword evidence="7" id="KW-1185">Reference proteome</keyword>
<organism evidence="6 7">
    <name type="scientific">Apiospora arundinis</name>
    <dbReference type="NCBI Taxonomy" id="335852"/>
    <lineage>
        <taxon>Eukaryota</taxon>
        <taxon>Fungi</taxon>
        <taxon>Dikarya</taxon>
        <taxon>Ascomycota</taxon>
        <taxon>Pezizomycotina</taxon>
        <taxon>Sordariomycetes</taxon>
        <taxon>Xylariomycetidae</taxon>
        <taxon>Amphisphaeriales</taxon>
        <taxon>Apiosporaceae</taxon>
        <taxon>Apiospora</taxon>
    </lineage>
</organism>
<accession>A0ABR2JIK7</accession>
<dbReference type="PANTHER" id="PTHR32268">
    <property type="entry name" value="HOMOSERINE O-ACETYLTRANSFERASE"/>
    <property type="match status" value="1"/>
</dbReference>